<name>A0A915IXS5_ROMCU</name>
<reference evidence="3" key="1">
    <citation type="submission" date="2022-11" db="UniProtKB">
        <authorList>
            <consortium name="WormBaseParasite"/>
        </authorList>
    </citation>
    <scope>IDENTIFICATION</scope>
</reference>
<organism evidence="2 3">
    <name type="scientific">Romanomermis culicivorax</name>
    <name type="common">Nematode worm</name>
    <dbReference type="NCBI Taxonomy" id="13658"/>
    <lineage>
        <taxon>Eukaryota</taxon>
        <taxon>Metazoa</taxon>
        <taxon>Ecdysozoa</taxon>
        <taxon>Nematoda</taxon>
        <taxon>Enoplea</taxon>
        <taxon>Dorylaimia</taxon>
        <taxon>Mermithida</taxon>
        <taxon>Mermithoidea</taxon>
        <taxon>Mermithidae</taxon>
        <taxon>Romanomermis</taxon>
    </lineage>
</organism>
<evidence type="ECO:0000313" key="2">
    <source>
        <dbReference type="Proteomes" id="UP000887565"/>
    </source>
</evidence>
<evidence type="ECO:0000256" key="1">
    <source>
        <dbReference type="SAM" id="SignalP"/>
    </source>
</evidence>
<feature type="chain" id="PRO_5037618765" evidence="1">
    <location>
        <begin position="23"/>
        <end position="67"/>
    </location>
</feature>
<protein>
    <submittedName>
        <fullName evidence="3">Secreted protein</fullName>
    </submittedName>
</protein>
<dbReference type="Proteomes" id="UP000887565">
    <property type="component" value="Unplaced"/>
</dbReference>
<accession>A0A915IXS5</accession>
<dbReference type="WBParaSite" id="nRc.2.0.1.t19001-RA">
    <property type="protein sequence ID" value="nRc.2.0.1.t19001-RA"/>
    <property type="gene ID" value="nRc.2.0.1.g19001"/>
</dbReference>
<keyword evidence="2" id="KW-1185">Reference proteome</keyword>
<proteinExistence type="predicted"/>
<dbReference type="AlphaFoldDB" id="A0A915IXS5"/>
<evidence type="ECO:0000313" key="3">
    <source>
        <dbReference type="WBParaSite" id="nRc.2.0.1.t19001-RA"/>
    </source>
</evidence>
<keyword evidence="1" id="KW-0732">Signal</keyword>
<sequence length="67" mass="7389">MVPELQSIISCLLCELSSLAHAAWTALLSITIECVYPRHAMYGNMTVGLKFSTVCCMLYDTSENLNS</sequence>
<feature type="signal peptide" evidence="1">
    <location>
        <begin position="1"/>
        <end position="22"/>
    </location>
</feature>